<organism evidence="3 4">
    <name type="scientific">Paraphaeosphaeria minitans</name>
    <dbReference type="NCBI Taxonomy" id="565426"/>
    <lineage>
        <taxon>Eukaryota</taxon>
        <taxon>Fungi</taxon>
        <taxon>Dikarya</taxon>
        <taxon>Ascomycota</taxon>
        <taxon>Pezizomycotina</taxon>
        <taxon>Dothideomycetes</taxon>
        <taxon>Pleosporomycetidae</taxon>
        <taxon>Pleosporales</taxon>
        <taxon>Massarineae</taxon>
        <taxon>Didymosphaeriaceae</taxon>
        <taxon>Paraphaeosphaeria</taxon>
    </lineage>
</organism>
<dbReference type="InterPro" id="IPR057229">
    <property type="entry name" value="DUF7907"/>
</dbReference>
<accession>A0A9P6GBP0</accession>
<dbReference type="Pfam" id="PF25484">
    <property type="entry name" value="DUF7907"/>
    <property type="match status" value="1"/>
</dbReference>
<keyword evidence="1" id="KW-0732">Signal</keyword>
<dbReference type="EMBL" id="WJXW01000011">
    <property type="protein sequence ID" value="KAF9732090.1"/>
    <property type="molecule type" value="Genomic_DNA"/>
</dbReference>
<keyword evidence="4" id="KW-1185">Reference proteome</keyword>
<gene>
    <name evidence="3" type="ORF">PMIN01_10019</name>
</gene>
<proteinExistence type="predicted"/>
<feature type="domain" description="DUF7907" evidence="2">
    <location>
        <begin position="22"/>
        <end position="203"/>
    </location>
</feature>
<sequence length="204" mass="22575">MKYTLVLAALASSTLAQYDQSSKPFRLFIKSDNATWDGTTLGTCHQGAAIEGLCPTGNTHANTSFSYDTFYHATQLNPPYPGIDGDPDGLLLWNLTVNGGEIVPSGMQFSSDLLSDVATPIFYPGNDTASVISFSSNGCMYIGRFQDDTVTPPVRLDPPQKIESWYICLTRWSYLYYTLIWKIGVQGVPQNPTCQKVQVYREFV</sequence>
<evidence type="ECO:0000259" key="2">
    <source>
        <dbReference type="Pfam" id="PF25484"/>
    </source>
</evidence>
<dbReference type="Proteomes" id="UP000756921">
    <property type="component" value="Unassembled WGS sequence"/>
</dbReference>
<feature type="chain" id="PRO_5040223509" description="DUF7907 domain-containing protein" evidence="1">
    <location>
        <begin position="17"/>
        <end position="204"/>
    </location>
</feature>
<evidence type="ECO:0000313" key="3">
    <source>
        <dbReference type="EMBL" id="KAF9732090.1"/>
    </source>
</evidence>
<dbReference type="OrthoDB" id="3515453at2759"/>
<feature type="signal peptide" evidence="1">
    <location>
        <begin position="1"/>
        <end position="16"/>
    </location>
</feature>
<protein>
    <recommendedName>
        <fullName evidence="2">DUF7907 domain-containing protein</fullName>
    </recommendedName>
</protein>
<reference evidence="3" key="1">
    <citation type="journal article" date="2020" name="Mol. Plant Microbe Interact.">
        <title>Genome Sequence of the Biocontrol Agent Coniothyrium minitans strain Conio (IMI 134523).</title>
        <authorList>
            <person name="Patel D."/>
            <person name="Shittu T.A."/>
            <person name="Baroncelli R."/>
            <person name="Muthumeenakshi S."/>
            <person name="Osborne T.H."/>
            <person name="Janganan T.K."/>
            <person name="Sreenivasaprasad S."/>
        </authorList>
    </citation>
    <scope>NUCLEOTIDE SEQUENCE</scope>
    <source>
        <strain evidence="3">Conio</strain>
    </source>
</reference>
<evidence type="ECO:0000256" key="1">
    <source>
        <dbReference type="SAM" id="SignalP"/>
    </source>
</evidence>
<comment type="caution">
    <text evidence="3">The sequence shown here is derived from an EMBL/GenBank/DDBJ whole genome shotgun (WGS) entry which is preliminary data.</text>
</comment>
<name>A0A9P6GBP0_9PLEO</name>
<dbReference type="AlphaFoldDB" id="A0A9P6GBP0"/>
<evidence type="ECO:0000313" key="4">
    <source>
        <dbReference type="Proteomes" id="UP000756921"/>
    </source>
</evidence>